<evidence type="ECO:0000256" key="3">
    <source>
        <dbReference type="ARBA" id="ARBA00022989"/>
    </source>
</evidence>
<feature type="transmembrane region" description="Helical" evidence="5">
    <location>
        <begin position="39"/>
        <end position="57"/>
    </location>
</feature>
<dbReference type="InterPro" id="IPR007318">
    <property type="entry name" value="Phopholipid_MeTrfase"/>
</dbReference>
<evidence type="ECO:0000313" key="6">
    <source>
        <dbReference type="EMBL" id="MBW8190922.1"/>
    </source>
</evidence>
<dbReference type="Gene3D" id="1.20.120.1630">
    <property type="match status" value="1"/>
</dbReference>
<evidence type="ECO:0000313" key="7">
    <source>
        <dbReference type="Proteomes" id="UP001166251"/>
    </source>
</evidence>
<evidence type="ECO:0000256" key="1">
    <source>
        <dbReference type="ARBA" id="ARBA00004127"/>
    </source>
</evidence>
<dbReference type="PANTHER" id="PTHR12714">
    <property type="entry name" value="PROTEIN-S ISOPRENYLCYSTEINE O-METHYLTRANSFERASE"/>
    <property type="match status" value="1"/>
</dbReference>
<keyword evidence="7" id="KW-1185">Reference proteome</keyword>
<dbReference type="Pfam" id="PF04191">
    <property type="entry name" value="PEMT"/>
    <property type="match status" value="1"/>
</dbReference>
<feature type="transmembrane region" description="Helical" evidence="5">
    <location>
        <begin position="95"/>
        <end position="125"/>
    </location>
</feature>
<keyword evidence="3 5" id="KW-1133">Transmembrane helix</keyword>
<dbReference type="EMBL" id="JAHZSS010000007">
    <property type="protein sequence ID" value="MBW8190922.1"/>
    <property type="molecule type" value="Genomic_DNA"/>
</dbReference>
<dbReference type="PROSITE" id="PS51257">
    <property type="entry name" value="PROKAR_LIPOPROTEIN"/>
    <property type="match status" value="1"/>
</dbReference>
<comment type="caution">
    <text evidence="6">The sequence shown here is derived from an EMBL/GenBank/DDBJ whole genome shotgun (WGS) entry which is preliminary data.</text>
</comment>
<dbReference type="Proteomes" id="UP001166251">
    <property type="component" value="Unassembled WGS sequence"/>
</dbReference>
<gene>
    <name evidence="6" type="ORF">K0504_07725</name>
</gene>
<dbReference type="RefSeq" id="WP_220103607.1">
    <property type="nucleotide sequence ID" value="NZ_JAHZSS010000007.1"/>
</dbReference>
<comment type="subcellular location">
    <subcellularLocation>
        <location evidence="1">Endomembrane system</location>
        <topology evidence="1">Multi-pass membrane protein</topology>
    </subcellularLocation>
</comment>
<keyword evidence="4 5" id="KW-0472">Membrane</keyword>
<keyword evidence="2 5" id="KW-0812">Transmembrane</keyword>
<evidence type="ECO:0000256" key="2">
    <source>
        <dbReference type="ARBA" id="ARBA00022692"/>
    </source>
</evidence>
<proteinExistence type="predicted"/>
<dbReference type="PANTHER" id="PTHR12714:SF24">
    <property type="entry name" value="SLR1182 PROTEIN"/>
    <property type="match status" value="1"/>
</dbReference>
<evidence type="ECO:0000256" key="5">
    <source>
        <dbReference type="SAM" id="Phobius"/>
    </source>
</evidence>
<name>A0ABS7EEZ7_9GAMM</name>
<accession>A0ABS7EEZ7</accession>
<protein>
    <submittedName>
        <fullName evidence="6">Isoprenylcysteine carboxylmethyltransferase family protein</fullName>
    </submittedName>
</protein>
<reference evidence="6" key="1">
    <citation type="submission" date="2021-07" db="EMBL/GenBank/DDBJ databases">
        <title>Neiella marina sp. nov., isolated from the intestinal content of sea cucumber Apostichopus japonicus.</title>
        <authorList>
            <person name="Bai X."/>
        </authorList>
    </citation>
    <scope>NUCLEOTIDE SEQUENCE</scope>
    <source>
        <strain evidence="6">126</strain>
    </source>
</reference>
<evidence type="ECO:0000256" key="4">
    <source>
        <dbReference type="ARBA" id="ARBA00023136"/>
    </source>
</evidence>
<sequence>MWHSSKFELKIPPIIVMFLIACLMFLASEVTEQFSFDVPAAQAVGWFFAIAGLIVIGRGVQVFRHHQTTVDPRVPNASSHLVVSDIFSYTRNPMYLGMALCLVGWAFYLCNLIALGLVFGFTAYITRFQIIPEERFLGSKFGQCYTEYTREVGRWGGKRVAKKVLNNIR</sequence>
<organism evidence="6 7">
    <name type="scientific">Neiella holothuriorum</name>
    <dbReference type="NCBI Taxonomy" id="2870530"/>
    <lineage>
        <taxon>Bacteria</taxon>
        <taxon>Pseudomonadati</taxon>
        <taxon>Pseudomonadota</taxon>
        <taxon>Gammaproteobacteria</taxon>
        <taxon>Alteromonadales</taxon>
        <taxon>Echinimonadaceae</taxon>
        <taxon>Neiella</taxon>
    </lineage>
</organism>
<feature type="transmembrane region" description="Helical" evidence="5">
    <location>
        <begin position="7"/>
        <end position="27"/>
    </location>
</feature>